<protein>
    <submittedName>
        <fullName evidence="9">Site-specific recombinase XerD</fullName>
    </submittedName>
</protein>
<evidence type="ECO:0000256" key="3">
    <source>
        <dbReference type="ARBA" id="ARBA00023125"/>
    </source>
</evidence>
<dbReference type="Gene3D" id="1.10.443.10">
    <property type="entry name" value="Intergrase catalytic core"/>
    <property type="match status" value="1"/>
</dbReference>
<dbReference type="Proteomes" id="UP000183469">
    <property type="component" value="Unassembled WGS sequence"/>
</dbReference>
<name>A0A1H3YUN8_SELRU</name>
<dbReference type="CDD" id="cd01189">
    <property type="entry name" value="INT_ICEBs1_C_like"/>
    <property type="match status" value="1"/>
</dbReference>
<dbReference type="PANTHER" id="PTHR30349">
    <property type="entry name" value="PHAGE INTEGRASE-RELATED"/>
    <property type="match status" value="1"/>
</dbReference>
<evidence type="ECO:0000313" key="9">
    <source>
        <dbReference type="EMBL" id="SEA15265.1"/>
    </source>
</evidence>
<evidence type="ECO:0000256" key="5">
    <source>
        <dbReference type="PROSITE-ProRule" id="PRU01248"/>
    </source>
</evidence>
<feature type="domain" description="Tyr recombinase" evidence="7">
    <location>
        <begin position="201"/>
        <end position="415"/>
    </location>
</feature>
<feature type="domain" description="Core-binding (CB)" evidence="8">
    <location>
        <begin position="98"/>
        <end position="179"/>
    </location>
</feature>
<keyword evidence="2" id="KW-0229">DNA integration</keyword>
<comment type="similarity">
    <text evidence="1">Belongs to the 'phage' integrase family.</text>
</comment>
<dbReference type="EMBL" id="FNQG01000009">
    <property type="protein sequence ID" value="SEA15265.1"/>
    <property type="molecule type" value="Genomic_DNA"/>
</dbReference>
<keyword evidence="3 5" id="KW-0238">DNA-binding</keyword>
<evidence type="ECO:0000313" key="10">
    <source>
        <dbReference type="Proteomes" id="UP000183469"/>
    </source>
</evidence>
<dbReference type="GO" id="GO:0015074">
    <property type="term" value="P:DNA integration"/>
    <property type="evidence" value="ECO:0007669"/>
    <property type="project" value="UniProtKB-KW"/>
</dbReference>
<feature type="compositionally biased region" description="Polar residues" evidence="6">
    <location>
        <begin position="1"/>
        <end position="17"/>
    </location>
</feature>
<keyword evidence="4" id="KW-0233">DNA recombination</keyword>
<dbReference type="OrthoDB" id="9803188at2"/>
<gene>
    <name evidence="9" type="ORF">SAMN05660648_02147</name>
</gene>
<dbReference type="InterPro" id="IPR002104">
    <property type="entry name" value="Integrase_catalytic"/>
</dbReference>
<feature type="region of interest" description="Disordered" evidence="6">
    <location>
        <begin position="1"/>
        <end position="32"/>
    </location>
</feature>
<dbReference type="SUPFAM" id="SSF56349">
    <property type="entry name" value="DNA breaking-rejoining enzymes"/>
    <property type="match status" value="1"/>
</dbReference>
<dbReference type="GO" id="GO:0003677">
    <property type="term" value="F:DNA binding"/>
    <property type="evidence" value="ECO:0007669"/>
    <property type="project" value="UniProtKB-UniRule"/>
</dbReference>
<dbReference type="PANTHER" id="PTHR30349:SF41">
    <property type="entry name" value="INTEGRASE_RECOMBINASE PROTEIN MJ0367-RELATED"/>
    <property type="match status" value="1"/>
</dbReference>
<evidence type="ECO:0000256" key="6">
    <source>
        <dbReference type="SAM" id="MobiDB-lite"/>
    </source>
</evidence>
<dbReference type="Gene3D" id="1.10.150.130">
    <property type="match status" value="1"/>
</dbReference>
<feature type="compositionally biased region" description="Basic residues" evidence="6">
    <location>
        <begin position="20"/>
        <end position="30"/>
    </location>
</feature>
<dbReference type="InterPro" id="IPR010998">
    <property type="entry name" value="Integrase_recombinase_N"/>
</dbReference>
<evidence type="ECO:0000256" key="4">
    <source>
        <dbReference type="ARBA" id="ARBA00023172"/>
    </source>
</evidence>
<evidence type="ECO:0000259" key="8">
    <source>
        <dbReference type="PROSITE" id="PS51900"/>
    </source>
</evidence>
<proteinExistence type="inferred from homology"/>
<dbReference type="RefSeq" id="WP_074672659.1">
    <property type="nucleotide sequence ID" value="NZ_FNQG01000009.1"/>
</dbReference>
<evidence type="ECO:0000259" key="7">
    <source>
        <dbReference type="PROSITE" id="PS51898"/>
    </source>
</evidence>
<evidence type="ECO:0000256" key="1">
    <source>
        <dbReference type="ARBA" id="ARBA00008857"/>
    </source>
</evidence>
<dbReference type="InterPro" id="IPR013762">
    <property type="entry name" value="Integrase-like_cat_sf"/>
</dbReference>
<dbReference type="AlphaFoldDB" id="A0A1H3YUN8"/>
<dbReference type="InterPro" id="IPR044068">
    <property type="entry name" value="CB"/>
</dbReference>
<dbReference type="InterPro" id="IPR011010">
    <property type="entry name" value="DNA_brk_join_enz"/>
</dbReference>
<dbReference type="PROSITE" id="PS51900">
    <property type="entry name" value="CB"/>
    <property type="match status" value="1"/>
</dbReference>
<dbReference type="Pfam" id="PF00589">
    <property type="entry name" value="Phage_integrase"/>
    <property type="match status" value="1"/>
</dbReference>
<dbReference type="GO" id="GO:0006310">
    <property type="term" value="P:DNA recombination"/>
    <property type="evidence" value="ECO:0007669"/>
    <property type="project" value="UniProtKB-KW"/>
</dbReference>
<dbReference type="Pfam" id="PF14659">
    <property type="entry name" value="Phage_int_SAM_3"/>
    <property type="match status" value="1"/>
</dbReference>
<evidence type="ECO:0000256" key="2">
    <source>
        <dbReference type="ARBA" id="ARBA00022908"/>
    </source>
</evidence>
<sequence>MTTQNNLTNLSDLSNAQKKAPGKRRGKHSGKRADHEGSIYYWKTKKLWVASIRLGQDPKTGKEIRKKKYAHTQQEALEYLENLREKYTDAIQVDADHMTTGQWIETWLNLYIVPKVRASTFNLYYGLMHKYAIPRIGHILLSKLTELDIQAVIYGPLRNKYRSACMFRILMMALLKKAVKARLIKYNPAVDLELPQKPPKKKFCKPSPEDWKTLIEYPNTPFYFWRWFILTEYVTGARLGELLALKWEDVNIIKDSRSGQITSGTLHIQRALYSGLKKDSEKNSPLFIGGTKTPQGNRVLPLPVDFCYELQRYHKVQLEHRMLVPNWQENGFIFTRIDGRPVRPNTVSCYFAWLRNKLGIQSTFHMLRHDMASRMKNSSHFDLKDIQAQLGHASIKITMDIYTHLDEETQQNKVGQWLEEDLTNLLDNPTAKQHQL</sequence>
<accession>A0A1H3YUN8</accession>
<dbReference type="InterPro" id="IPR050090">
    <property type="entry name" value="Tyrosine_recombinase_XerCD"/>
</dbReference>
<organism evidence="9 10">
    <name type="scientific">Selenomonas ruminantium</name>
    <dbReference type="NCBI Taxonomy" id="971"/>
    <lineage>
        <taxon>Bacteria</taxon>
        <taxon>Bacillati</taxon>
        <taxon>Bacillota</taxon>
        <taxon>Negativicutes</taxon>
        <taxon>Selenomonadales</taxon>
        <taxon>Selenomonadaceae</taxon>
        <taxon>Selenomonas</taxon>
    </lineage>
</organism>
<reference evidence="9 10" key="1">
    <citation type="submission" date="2016-10" db="EMBL/GenBank/DDBJ databases">
        <authorList>
            <person name="de Groot N.N."/>
        </authorList>
    </citation>
    <scope>NUCLEOTIDE SEQUENCE [LARGE SCALE GENOMIC DNA]</scope>
    <source>
        <strain evidence="9 10">DSM 2872</strain>
    </source>
</reference>
<dbReference type="InterPro" id="IPR004107">
    <property type="entry name" value="Integrase_SAM-like_N"/>
</dbReference>
<dbReference type="PROSITE" id="PS51898">
    <property type="entry name" value="TYR_RECOMBINASE"/>
    <property type="match status" value="1"/>
</dbReference>